<dbReference type="RefSeq" id="XP_002849536.1">
    <property type="nucleotide sequence ID" value="XM_002849490.1"/>
</dbReference>
<reference evidence="3" key="1">
    <citation type="journal article" date="2012" name="MBio">
        <title>Comparative genome analysis of Trichophyton rubrum and related dermatophytes reveals candidate genes involved in infection.</title>
        <authorList>
            <person name="Martinez D.A."/>
            <person name="Oliver B.G."/>
            <person name="Graeser Y."/>
            <person name="Goldberg J.M."/>
            <person name="Li W."/>
            <person name="Martinez-Rossi N.M."/>
            <person name="Monod M."/>
            <person name="Shelest E."/>
            <person name="Barton R.C."/>
            <person name="Birch E."/>
            <person name="Brakhage A.A."/>
            <person name="Chen Z."/>
            <person name="Gurr S.J."/>
            <person name="Heiman D."/>
            <person name="Heitman J."/>
            <person name="Kosti I."/>
            <person name="Rossi A."/>
            <person name="Saif S."/>
            <person name="Samalova M."/>
            <person name="Saunders C.W."/>
            <person name="Shea T."/>
            <person name="Summerbell R.C."/>
            <person name="Xu J."/>
            <person name="Young S."/>
            <person name="Zeng Q."/>
            <person name="Birren B.W."/>
            <person name="Cuomo C.A."/>
            <person name="White T.C."/>
        </authorList>
    </citation>
    <scope>NUCLEOTIDE SEQUENCE [LARGE SCALE GENOMIC DNA]</scope>
    <source>
        <strain evidence="3">ATCC MYA-4605 / CBS 113480</strain>
    </source>
</reference>
<dbReference type="HOGENOM" id="CLU_014805_0_0_1"/>
<name>C5FFW6_ARTOC</name>
<gene>
    <name evidence="2" type="ORF">MCYG_02470</name>
</gene>
<feature type="compositionally biased region" description="Low complexity" evidence="1">
    <location>
        <begin position="443"/>
        <end position="457"/>
    </location>
</feature>
<dbReference type="EMBL" id="DS995702">
    <property type="protein sequence ID" value="EEQ29651.1"/>
    <property type="molecule type" value="Genomic_DNA"/>
</dbReference>
<proteinExistence type="predicted"/>
<evidence type="ECO:0000313" key="3">
    <source>
        <dbReference type="Proteomes" id="UP000002035"/>
    </source>
</evidence>
<dbReference type="STRING" id="554155.C5FFW6"/>
<dbReference type="VEuPathDB" id="FungiDB:MCYG_02470"/>
<evidence type="ECO:0000256" key="1">
    <source>
        <dbReference type="SAM" id="MobiDB-lite"/>
    </source>
</evidence>
<accession>C5FFW6</accession>
<dbReference type="Proteomes" id="UP000002035">
    <property type="component" value="Unassembled WGS sequence"/>
</dbReference>
<protein>
    <submittedName>
        <fullName evidence="2">Gamma-aminobutyric acid A receptor</fullName>
    </submittedName>
</protein>
<feature type="compositionally biased region" description="Polar residues" evidence="1">
    <location>
        <begin position="212"/>
        <end position="221"/>
    </location>
</feature>
<dbReference type="OMA" id="NPHHPGV"/>
<feature type="compositionally biased region" description="Polar residues" evidence="1">
    <location>
        <begin position="269"/>
        <end position="310"/>
    </location>
</feature>
<feature type="compositionally biased region" description="Low complexity" evidence="1">
    <location>
        <begin position="464"/>
        <end position="479"/>
    </location>
</feature>
<sequence>MSAPTGVRGLLAKFENNNVSNISTSPPSRGRSPAGSDHSSAARPLSKVRASFVAVERNIPGSSGSPLLGLKRVGEAGDYFGAPRSVADEMGSPIDRNTTRTPVDSTSPRKWGTPQQQNSLDGVVSPRKTSDSIVSNVEPDKTAVGGKSKSGLGVILKGSPFEDSSAPPSPAKGQQSKQTAKNKDDKPNGKPKAVTPAASGTPTSTTAKSSSQRPVNNNTEKSTGHARTHGSMLAPAASSTAKPNASPSRPSSRNSTSASTAKAQALSRKPSTLRPSAPRTTGTSKPSVPSATTTTVRKQGSRASLAPQHTSSHDRPTSRASILSSRPVDDSSLARLIRPTASSANKRQEKLDITSPPRLAKAPRKPADKAPHTGSPVRTKSTRLSVRPAGDEHARETAPTEVASSKPAEPVSAEEEKPVEPKAPPATVSTATQPEDQPKEAQPEPVSQEVAQPQPVEVQEETQPEPTQPETQPEPQPQQEEVKPVEVAIPEPLPEEVKPEEAKAEETPAKEAEPVEAQPVIASAVEV</sequence>
<feature type="compositionally biased region" description="Low complexity" evidence="1">
    <location>
        <begin position="190"/>
        <end position="211"/>
    </location>
</feature>
<feature type="compositionally biased region" description="Low complexity" evidence="1">
    <location>
        <begin position="23"/>
        <end position="36"/>
    </location>
</feature>
<feature type="compositionally biased region" description="Basic and acidic residues" evidence="1">
    <location>
        <begin position="389"/>
        <end position="398"/>
    </location>
</feature>
<dbReference type="eggNOG" id="ENOG502SU0I">
    <property type="taxonomic scope" value="Eukaryota"/>
</dbReference>
<dbReference type="OrthoDB" id="3600083at2759"/>
<feature type="region of interest" description="Disordered" evidence="1">
    <location>
        <begin position="78"/>
        <end position="527"/>
    </location>
</feature>
<feature type="compositionally biased region" description="Basic and acidic residues" evidence="1">
    <location>
        <begin position="495"/>
        <end position="513"/>
    </location>
</feature>
<dbReference type="GeneID" id="9223395"/>
<organism evidence="2 3">
    <name type="scientific">Arthroderma otae (strain ATCC MYA-4605 / CBS 113480)</name>
    <name type="common">Microsporum canis</name>
    <dbReference type="NCBI Taxonomy" id="554155"/>
    <lineage>
        <taxon>Eukaryota</taxon>
        <taxon>Fungi</taxon>
        <taxon>Dikarya</taxon>
        <taxon>Ascomycota</taxon>
        <taxon>Pezizomycotina</taxon>
        <taxon>Eurotiomycetes</taxon>
        <taxon>Eurotiomycetidae</taxon>
        <taxon>Onygenales</taxon>
        <taxon>Arthrodermataceae</taxon>
        <taxon>Microsporum</taxon>
    </lineage>
</organism>
<feature type="region of interest" description="Disordered" evidence="1">
    <location>
        <begin position="1"/>
        <end position="45"/>
    </location>
</feature>
<feature type="compositionally biased region" description="Low complexity" evidence="1">
    <location>
        <begin position="402"/>
        <end position="411"/>
    </location>
</feature>
<feature type="compositionally biased region" description="Polar residues" evidence="1">
    <location>
        <begin position="95"/>
        <end position="120"/>
    </location>
</feature>
<feature type="compositionally biased region" description="Low complexity" evidence="1">
    <location>
        <begin position="241"/>
        <end position="263"/>
    </location>
</feature>
<dbReference type="AlphaFoldDB" id="C5FFW6"/>
<keyword evidence="3" id="KW-1185">Reference proteome</keyword>
<keyword evidence="2" id="KW-0675">Receptor</keyword>
<evidence type="ECO:0000313" key="2">
    <source>
        <dbReference type="EMBL" id="EEQ29651.1"/>
    </source>
</evidence>